<dbReference type="EMBL" id="SMBP01000006">
    <property type="protein sequence ID" value="TCU60588.1"/>
    <property type="molecule type" value="Genomic_DNA"/>
</dbReference>
<sequence>MTSARSHYNIPGDIMFVEERQSLILEELHEKGKVRVKELSERFQVSEDLIRKDLTALEEKGQLKKAYGGAVMVKENVHRKIAAQRKHVHTAEKQRIAEKAMSMIQDGDIIFLDISTVNIELAKLLNNGTKKITIVTNMLDVMNLLVKSDMSVIFIGGELDYGRDGFIGSLAMEMVKNFRFDKAFMGVVGVDVHENAVMTYMANDGMMKKAIIKRSRNSYMMCEEEKFTQLGNYTYAELEDFTGVITNQQPAKDVCKAFAEHDLQLYYA</sequence>
<dbReference type="AlphaFoldDB" id="A0A4R3TF47"/>
<proteinExistence type="predicted"/>
<keyword evidence="5" id="KW-1185">Reference proteome</keyword>
<evidence type="ECO:0000313" key="4">
    <source>
        <dbReference type="EMBL" id="TCU60588.1"/>
    </source>
</evidence>
<reference evidence="4 5" key="1">
    <citation type="submission" date="2019-03" db="EMBL/GenBank/DDBJ databases">
        <title>Genomic Encyclopedia of Type Strains, Phase IV (KMG-IV): sequencing the most valuable type-strain genomes for metagenomic binning, comparative biology and taxonomic classification.</title>
        <authorList>
            <person name="Goeker M."/>
        </authorList>
    </citation>
    <scope>NUCLEOTIDE SEQUENCE [LARGE SCALE GENOMIC DNA]</scope>
    <source>
        <strain evidence="4 5">DSM 29481</strain>
    </source>
</reference>
<dbReference type="InterPro" id="IPR036390">
    <property type="entry name" value="WH_DNA-bd_sf"/>
</dbReference>
<accession>A0A4R3TF47</accession>
<evidence type="ECO:0000259" key="3">
    <source>
        <dbReference type="PROSITE" id="PS51000"/>
    </source>
</evidence>
<dbReference type="PANTHER" id="PTHR30363">
    <property type="entry name" value="HTH-TYPE TRANSCRIPTIONAL REGULATOR SRLR-RELATED"/>
    <property type="match status" value="1"/>
</dbReference>
<protein>
    <submittedName>
        <fullName evidence="4">DeoR family transcriptional regulator</fullName>
    </submittedName>
</protein>
<comment type="caution">
    <text evidence="4">The sequence shown here is derived from an EMBL/GenBank/DDBJ whole genome shotgun (WGS) entry which is preliminary data.</text>
</comment>
<dbReference type="InterPro" id="IPR037171">
    <property type="entry name" value="NagB/RpiA_transferase-like"/>
</dbReference>
<keyword evidence="2" id="KW-0804">Transcription</keyword>
<dbReference type="InterPro" id="IPR050313">
    <property type="entry name" value="Carb_Metab_HTH_regulators"/>
</dbReference>
<dbReference type="Pfam" id="PF08220">
    <property type="entry name" value="HTH_DeoR"/>
    <property type="match status" value="1"/>
</dbReference>
<dbReference type="Gene3D" id="1.10.10.10">
    <property type="entry name" value="Winged helix-like DNA-binding domain superfamily/Winged helix DNA-binding domain"/>
    <property type="match status" value="1"/>
</dbReference>
<dbReference type="Pfam" id="PF00455">
    <property type="entry name" value="DeoRC"/>
    <property type="match status" value="1"/>
</dbReference>
<evidence type="ECO:0000313" key="5">
    <source>
        <dbReference type="Proteomes" id="UP000295773"/>
    </source>
</evidence>
<organism evidence="4 5">
    <name type="scientific">Longicatena caecimuris</name>
    <dbReference type="NCBI Taxonomy" id="1796635"/>
    <lineage>
        <taxon>Bacteria</taxon>
        <taxon>Bacillati</taxon>
        <taxon>Bacillota</taxon>
        <taxon>Erysipelotrichia</taxon>
        <taxon>Erysipelotrichales</taxon>
        <taxon>Erysipelotrichaceae</taxon>
        <taxon>Longicatena</taxon>
    </lineage>
</organism>
<dbReference type="InterPro" id="IPR036388">
    <property type="entry name" value="WH-like_DNA-bd_sf"/>
</dbReference>
<dbReference type="SUPFAM" id="SSF46785">
    <property type="entry name" value="Winged helix' DNA-binding domain"/>
    <property type="match status" value="1"/>
</dbReference>
<dbReference type="Gene3D" id="3.40.50.1360">
    <property type="match status" value="1"/>
</dbReference>
<evidence type="ECO:0000256" key="1">
    <source>
        <dbReference type="ARBA" id="ARBA00023015"/>
    </source>
</evidence>
<dbReference type="SMART" id="SM00420">
    <property type="entry name" value="HTH_DEOR"/>
    <property type="match status" value="1"/>
</dbReference>
<gene>
    <name evidence="4" type="ORF">EDD61_10697</name>
</gene>
<evidence type="ECO:0000256" key="2">
    <source>
        <dbReference type="ARBA" id="ARBA00023163"/>
    </source>
</evidence>
<dbReference type="PRINTS" id="PR00037">
    <property type="entry name" value="HTHLACR"/>
</dbReference>
<dbReference type="InterPro" id="IPR001034">
    <property type="entry name" value="DeoR_HTH"/>
</dbReference>
<dbReference type="Proteomes" id="UP000295773">
    <property type="component" value="Unassembled WGS sequence"/>
</dbReference>
<dbReference type="PROSITE" id="PS51000">
    <property type="entry name" value="HTH_DEOR_2"/>
    <property type="match status" value="1"/>
</dbReference>
<keyword evidence="1" id="KW-0805">Transcription regulation</keyword>
<dbReference type="SUPFAM" id="SSF100950">
    <property type="entry name" value="NagB/RpiA/CoA transferase-like"/>
    <property type="match status" value="1"/>
</dbReference>
<dbReference type="PANTHER" id="PTHR30363:SF44">
    <property type="entry name" value="AGA OPERON TRANSCRIPTIONAL REPRESSOR-RELATED"/>
    <property type="match status" value="1"/>
</dbReference>
<feature type="domain" description="HTH deoR-type" evidence="3">
    <location>
        <begin position="17"/>
        <end position="72"/>
    </location>
</feature>
<dbReference type="GO" id="GO:0003700">
    <property type="term" value="F:DNA-binding transcription factor activity"/>
    <property type="evidence" value="ECO:0007669"/>
    <property type="project" value="InterPro"/>
</dbReference>
<name>A0A4R3TF47_9FIRM</name>
<dbReference type="SMART" id="SM01134">
    <property type="entry name" value="DeoRC"/>
    <property type="match status" value="1"/>
</dbReference>
<dbReference type="InterPro" id="IPR014036">
    <property type="entry name" value="DeoR-like_C"/>
</dbReference>